<dbReference type="PANTHER" id="PTHR38035">
    <property type="entry name" value="UPF0070 PROTEIN YFGM"/>
    <property type="match status" value="1"/>
</dbReference>
<evidence type="ECO:0000256" key="4">
    <source>
        <dbReference type="ARBA" id="ARBA00022692"/>
    </source>
</evidence>
<feature type="domain" description="Ancillary SecYEG translocon subunit/Cell division coordinator CpoB TPR" evidence="9">
    <location>
        <begin position="15"/>
        <end position="216"/>
    </location>
</feature>
<keyword evidence="3" id="KW-1003">Cell membrane</keyword>
<evidence type="ECO:0000256" key="6">
    <source>
        <dbReference type="ARBA" id="ARBA00023136"/>
    </source>
</evidence>
<evidence type="ECO:0000313" key="11">
    <source>
        <dbReference type="Proteomes" id="UP001267407"/>
    </source>
</evidence>
<evidence type="ECO:0000256" key="1">
    <source>
        <dbReference type="ARBA" id="ARBA00004167"/>
    </source>
</evidence>
<dbReference type="InterPro" id="IPR018704">
    <property type="entry name" value="SecYEG/CpoB_TPR"/>
</dbReference>
<comment type="subcellular location">
    <subcellularLocation>
        <location evidence="2">Cell membrane</location>
    </subcellularLocation>
    <subcellularLocation>
        <location evidence="1">Membrane</location>
        <topology evidence="1">Single-pass membrane protein</topology>
    </subcellularLocation>
</comment>
<evidence type="ECO:0000256" key="7">
    <source>
        <dbReference type="ARBA" id="ARBA00023186"/>
    </source>
</evidence>
<comment type="caution">
    <text evidence="10">The sequence shown here is derived from an EMBL/GenBank/DDBJ whole genome shotgun (WGS) entry which is preliminary data.</text>
</comment>
<organism evidence="10 11">
    <name type="scientific">Marinobacter xiaoshiensis</name>
    <dbReference type="NCBI Taxonomy" id="3073652"/>
    <lineage>
        <taxon>Bacteria</taxon>
        <taxon>Pseudomonadati</taxon>
        <taxon>Pseudomonadota</taxon>
        <taxon>Gammaproteobacteria</taxon>
        <taxon>Pseudomonadales</taxon>
        <taxon>Marinobacteraceae</taxon>
        <taxon>Marinobacter</taxon>
    </lineage>
</organism>
<dbReference type="PIRSF" id="PIRSF006170">
    <property type="entry name" value="YfgM"/>
    <property type="match status" value="1"/>
</dbReference>
<evidence type="ECO:0000256" key="2">
    <source>
        <dbReference type="ARBA" id="ARBA00004236"/>
    </source>
</evidence>
<dbReference type="InterPro" id="IPR026039">
    <property type="entry name" value="YfgM"/>
</dbReference>
<protein>
    <submittedName>
        <fullName evidence="10">Tetratricopeptide repeat protein</fullName>
    </submittedName>
</protein>
<proteinExistence type="predicted"/>
<feature type="transmembrane region" description="Helical" evidence="8">
    <location>
        <begin position="25"/>
        <end position="42"/>
    </location>
</feature>
<evidence type="ECO:0000256" key="5">
    <source>
        <dbReference type="ARBA" id="ARBA00022989"/>
    </source>
</evidence>
<dbReference type="Pfam" id="PF09976">
    <property type="entry name" value="TPR_21"/>
    <property type="match status" value="1"/>
</dbReference>
<sequence length="221" mass="23817">MAELRTEEEQVQAIKDWWKKNGSSLLIGIGAALAIVFGWQAWQNHQEQQRAEAANQFATLLNAFGNQADETASETVAFVANTLREDHAGSAYAVYGNLILARQQLVEDQDAEAAVASLEWALEKAGDHKALALVVRNRLARAQFSAERYDDALATIDGAGNAESADAFAAIFSELRGDILLAKGDKKGALDAYLAAREQSQQGRSGILELKLSDLGVGEEA</sequence>
<dbReference type="PANTHER" id="PTHR38035:SF1">
    <property type="entry name" value="ANCILLARY SECYEG TRANSLOCON SUBUNIT"/>
    <property type="match status" value="1"/>
</dbReference>
<reference evidence="10" key="1">
    <citation type="submission" date="2023-09" db="EMBL/GenBank/DDBJ databases">
        <title>Marinobacter sediminicola sp. nov. and Marinobacter maritimum sp. nov., isolated from marine sediment.</title>
        <authorList>
            <person name="An J."/>
        </authorList>
    </citation>
    <scope>NUCLEOTIDE SEQUENCE</scope>
    <source>
        <strain evidence="10">F60267</strain>
    </source>
</reference>
<keyword evidence="6 8" id="KW-0472">Membrane</keyword>
<dbReference type="RefSeq" id="WP_200204980.1">
    <property type="nucleotide sequence ID" value="NZ_JAVMBO010000010.1"/>
</dbReference>
<dbReference type="EMBL" id="JAVMBO010000010">
    <property type="protein sequence ID" value="MDS1310032.1"/>
    <property type="molecule type" value="Genomic_DNA"/>
</dbReference>
<evidence type="ECO:0000256" key="3">
    <source>
        <dbReference type="ARBA" id="ARBA00022475"/>
    </source>
</evidence>
<accession>A0ABU2HG44</accession>
<gene>
    <name evidence="10" type="ORF">RKA07_07925</name>
</gene>
<keyword evidence="7" id="KW-0143">Chaperone</keyword>
<evidence type="ECO:0000256" key="8">
    <source>
        <dbReference type="SAM" id="Phobius"/>
    </source>
</evidence>
<keyword evidence="4 8" id="KW-0812">Transmembrane</keyword>
<dbReference type="Proteomes" id="UP001267407">
    <property type="component" value="Unassembled WGS sequence"/>
</dbReference>
<keyword evidence="11" id="KW-1185">Reference proteome</keyword>
<evidence type="ECO:0000313" key="10">
    <source>
        <dbReference type="EMBL" id="MDS1310032.1"/>
    </source>
</evidence>
<evidence type="ECO:0000259" key="9">
    <source>
        <dbReference type="Pfam" id="PF09976"/>
    </source>
</evidence>
<keyword evidence="5 8" id="KW-1133">Transmembrane helix</keyword>
<name>A0ABU2HG44_9GAMM</name>